<gene>
    <name evidence="1" type="primary">fliE</name>
    <name evidence="1" type="ORF">OdinLCB4_002025</name>
</gene>
<dbReference type="Proteomes" id="UP000186851">
    <property type="component" value="Chromosome"/>
</dbReference>
<dbReference type="EMBL" id="CP091871">
    <property type="protein sequence ID" value="WEU40726.1"/>
    <property type="molecule type" value="Genomic_DNA"/>
</dbReference>
<keyword evidence="1" id="KW-0966">Cell projection</keyword>
<keyword evidence="1" id="KW-0282">Flagellum</keyword>
<proteinExistence type="predicted"/>
<dbReference type="PANTHER" id="PTHR41930">
    <property type="entry name" value="UPF0200 PROTEIN MJ1399"/>
    <property type="match status" value="1"/>
</dbReference>
<name>A0AAF0D302_ODILC</name>
<evidence type="ECO:0000313" key="2">
    <source>
        <dbReference type="Proteomes" id="UP000186851"/>
    </source>
</evidence>
<protein>
    <submittedName>
        <fullName evidence="1">Flagellar hook-basal body complex protein FliE</fullName>
    </submittedName>
</protein>
<dbReference type="AlphaFoldDB" id="A0AAF0D302"/>
<reference evidence="1" key="1">
    <citation type="journal article" date="2017" name="Nature">
        <title>Asgard archaea illuminate the origin of eukaryotic cellular complexity.</title>
        <authorList>
            <person name="Zaremba-Niedzwiedzka K."/>
            <person name="Caceres E.F."/>
            <person name="Saw J.H."/>
            <person name="Backstrom D."/>
            <person name="Juzokaite L."/>
            <person name="Vancaester E."/>
            <person name="Seitz K.W."/>
            <person name="Anantharaman K."/>
            <person name="Starnawski P."/>
            <person name="Kjeldsen K.U."/>
            <person name="Scott M.B."/>
            <person name="Nunoura T."/>
            <person name="Banfield J.F."/>
            <person name="Schramm A."/>
            <person name="Baker B.J."/>
            <person name="Spang A."/>
            <person name="Ettema T.J.G."/>
        </authorList>
    </citation>
    <scope>NUCLEOTIDE SEQUENCE</scope>
    <source>
        <strain evidence="1">LCB_4</strain>
    </source>
</reference>
<reference evidence="1" key="2">
    <citation type="journal article" date="2022" name="Nat. Microbiol.">
        <title>A closed Candidatus Odinarchaeum chromosome exposes Asgard archaeal viruses.</title>
        <authorList>
            <person name="Tamarit D."/>
            <person name="Caceres E.F."/>
            <person name="Krupovic M."/>
            <person name="Nijland R."/>
            <person name="Eme L."/>
            <person name="Robinson N.P."/>
            <person name="Ettema T.J.G."/>
        </authorList>
    </citation>
    <scope>NUCLEOTIDE SEQUENCE</scope>
    <source>
        <strain evidence="1">LCB_4</strain>
    </source>
</reference>
<accession>A0AAF0D302</accession>
<dbReference type="InterPro" id="IPR027417">
    <property type="entry name" value="P-loop_NTPase"/>
</dbReference>
<keyword evidence="1" id="KW-0969">Cilium</keyword>
<evidence type="ECO:0000313" key="1">
    <source>
        <dbReference type="EMBL" id="WEU40726.1"/>
    </source>
</evidence>
<dbReference type="PANTHER" id="PTHR41930:SF1">
    <property type="entry name" value="DEPHOSPHO-COA KINASE"/>
    <property type="match status" value="1"/>
</dbReference>
<dbReference type="Pfam" id="PF13207">
    <property type="entry name" value="AAA_17"/>
    <property type="match status" value="1"/>
</dbReference>
<organism evidence="1 2">
    <name type="scientific">Odinarchaeota yellowstonii (strain LCB_4)</name>
    <dbReference type="NCBI Taxonomy" id="1841599"/>
    <lineage>
        <taxon>Archaea</taxon>
        <taxon>Promethearchaeati</taxon>
        <taxon>Candidatus Odinarchaeota</taxon>
        <taxon>Candidatus Odinarchaeia</taxon>
        <taxon>Candidatus Odinarchaeales</taxon>
        <taxon>Candidatus Odinarchaeaceae</taxon>
        <taxon>Candidatus Odinarchaeum</taxon>
    </lineage>
</organism>
<dbReference type="KEGG" id="oyw:OdinLCB4_002025"/>
<sequence length="188" mass="20955">MVKLIGITGMPGAGKNAAHKVAAELGIPIVSMGDIVRKEAERLGLPLTCEVLGGVALCLRAEGQDAIAKRAQRQIAKLLKSNPQPKVILIDGIRSIEEWKYFRRVHKKITLVAIVASPKTRFERLVKRKRSDDYDNWSSFENRDLREILLGIGGVIALADYTVINESTLEDLHNNLLKIFKKVIEEDC</sequence>
<dbReference type="Gene3D" id="3.40.50.300">
    <property type="entry name" value="P-loop containing nucleotide triphosphate hydrolases"/>
    <property type="match status" value="1"/>
</dbReference>
<dbReference type="SUPFAM" id="SSF52540">
    <property type="entry name" value="P-loop containing nucleoside triphosphate hydrolases"/>
    <property type="match status" value="1"/>
</dbReference>